<evidence type="ECO:0000256" key="9">
    <source>
        <dbReference type="ARBA" id="ARBA00023136"/>
    </source>
</evidence>
<dbReference type="InterPro" id="IPR007315">
    <property type="entry name" value="PIG-V/Gpi18"/>
</dbReference>
<keyword evidence="4" id="KW-0328">Glycosyltransferase</keyword>
<feature type="transmembrane region" description="Helical" evidence="10">
    <location>
        <begin position="296"/>
        <end position="318"/>
    </location>
</feature>
<dbReference type="GO" id="GO:0004376">
    <property type="term" value="F:GPI mannosyltransferase activity"/>
    <property type="evidence" value="ECO:0007669"/>
    <property type="project" value="InterPro"/>
</dbReference>
<feature type="transmembrane region" description="Helical" evidence="10">
    <location>
        <begin position="146"/>
        <end position="179"/>
    </location>
</feature>
<evidence type="ECO:0000256" key="1">
    <source>
        <dbReference type="ARBA" id="ARBA00004477"/>
    </source>
</evidence>
<comment type="pathway">
    <text evidence="2">Glycolipid biosynthesis; glycosylphosphatidylinositol-anchor biosynthesis.</text>
</comment>
<dbReference type="EMBL" id="PFLF01000028">
    <property type="protein sequence ID" value="PIY69375.1"/>
    <property type="molecule type" value="Genomic_DNA"/>
</dbReference>
<comment type="caution">
    <text evidence="11">The sequence shown here is derived from an EMBL/GenBank/DDBJ whole genome shotgun (WGS) entry which is preliminary data.</text>
</comment>
<dbReference type="Proteomes" id="UP000230108">
    <property type="component" value="Unassembled WGS sequence"/>
</dbReference>
<keyword evidence="6 10" id="KW-0812">Transmembrane</keyword>
<gene>
    <name evidence="11" type="ORF">COY90_01010</name>
</gene>
<evidence type="ECO:0000313" key="11">
    <source>
        <dbReference type="EMBL" id="PIY69375.1"/>
    </source>
</evidence>
<proteinExistence type="predicted"/>
<dbReference type="PANTHER" id="PTHR12468:SF2">
    <property type="entry name" value="GPI MANNOSYLTRANSFERASE 2"/>
    <property type="match status" value="1"/>
</dbReference>
<evidence type="ECO:0000256" key="6">
    <source>
        <dbReference type="ARBA" id="ARBA00022692"/>
    </source>
</evidence>
<dbReference type="AlphaFoldDB" id="A0A2M7QDR9"/>
<feature type="transmembrane region" description="Helical" evidence="10">
    <location>
        <begin position="339"/>
        <end position="359"/>
    </location>
</feature>
<dbReference type="PANTHER" id="PTHR12468">
    <property type="entry name" value="GPI MANNOSYLTRANSFERASE 2"/>
    <property type="match status" value="1"/>
</dbReference>
<evidence type="ECO:0000256" key="5">
    <source>
        <dbReference type="ARBA" id="ARBA00022679"/>
    </source>
</evidence>
<keyword evidence="5" id="KW-0808">Transferase</keyword>
<evidence type="ECO:0000256" key="3">
    <source>
        <dbReference type="ARBA" id="ARBA00022502"/>
    </source>
</evidence>
<evidence type="ECO:0000256" key="7">
    <source>
        <dbReference type="ARBA" id="ARBA00022824"/>
    </source>
</evidence>
<evidence type="ECO:0000313" key="12">
    <source>
        <dbReference type="Proteomes" id="UP000230108"/>
    </source>
</evidence>
<dbReference type="UniPathway" id="UPA00196"/>
<feature type="transmembrane region" description="Helical" evidence="10">
    <location>
        <begin position="230"/>
        <end position="249"/>
    </location>
</feature>
<keyword evidence="8 10" id="KW-1133">Transmembrane helix</keyword>
<evidence type="ECO:0000256" key="4">
    <source>
        <dbReference type="ARBA" id="ARBA00022676"/>
    </source>
</evidence>
<sequence>MFLLFTIWRIVDIVITLIAPHIIPYLGFFPYKDLLVQYHLPDFLSHLASFDGVHYTQIADNGYAEHEQAFFPLYPLLIKGLTFITQNRLVSGLIISNVAFLFGIMIFFKYLSLIGVENPGIPSGADPPIRRGAPTGKDSRQNLSMIVIFLLLFPTSFFFGAVYTEGLFFFLFIASLYFLKKKNYWVAGIFAGLSSATRLMGIFLIIPFLVSFLTDKSFNLKRYMVRVGHYLFLIFSPLIGFIMYSGYLWKTTGDPLYFFNAQPSFGANRSTHLILLPQVLYRYIKIFITASWNFQYFTSLIEFVLFGFIFVVLIFDLMKFIKFTEKWKLKIGNYDRFTLNLFSFINLLLPTLTGTFSSIPRYALMSVSMFLYLGEIRNAAFRTGILISFFILHAVLLGFFIQGYFVG</sequence>
<organism evidence="11 12">
    <name type="scientific">Candidatus Roizmanbacteria bacterium CG_4_10_14_0_8_um_filter_39_9</name>
    <dbReference type="NCBI Taxonomy" id="1974829"/>
    <lineage>
        <taxon>Bacteria</taxon>
        <taxon>Candidatus Roizmaniibacteriota</taxon>
    </lineage>
</organism>
<dbReference type="GO" id="GO:0000009">
    <property type="term" value="F:alpha-1,6-mannosyltransferase activity"/>
    <property type="evidence" value="ECO:0007669"/>
    <property type="project" value="InterPro"/>
</dbReference>
<keyword evidence="7" id="KW-0256">Endoplasmic reticulum</keyword>
<feature type="transmembrane region" description="Helical" evidence="10">
    <location>
        <begin position="7"/>
        <end position="28"/>
    </location>
</feature>
<feature type="transmembrane region" description="Helical" evidence="10">
    <location>
        <begin position="185"/>
        <end position="210"/>
    </location>
</feature>
<reference evidence="12" key="1">
    <citation type="submission" date="2017-09" db="EMBL/GenBank/DDBJ databases">
        <title>Depth-based differentiation of microbial function through sediment-hosted aquifers and enrichment of novel symbionts in the deep terrestrial subsurface.</title>
        <authorList>
            <person name="Probst A.J."/>
            <person name="Ladd B."/>
            <person name="Jarett J.K."/>
            <person name="Geller-Mcgrath D.E."/>
            <person name="Sieber C.M.K."/>
            <person name="Emerson J.B."/>
            <person name="Anantharaman K."/>
            <person name="Thomas B.C."/>
            <person name="Malmstrom R."/>
            <person name="Stieglmeier M."/>
            <person name="Klingl A."/>
            <person name="Woyke T."/>
            <person name="Ryan C.M."/>
            <person name="Banfield J.F."/>
        </authorList>
    </citation>
    <scope>NUCLEOTIDE SEQUENCE [LARGE SCALE GENOMIC DNA]</scope>
</reference>
<evidence type="ECO:0000256" key="2">
    <source>
        <dbReference type="ARBA" id="ARBA00004687"/>
    </source>
</evidence>
<dbReference type="GO" id="GO:0016020">
    <property type="term" value="C:membrane"/>
    <property type="evidence" value="ECO:0007669"/>
    <property type="project" value="GOC"/>
</dbReference>
<keyword evidence="3" id="KW-0337">GPI-anchor biosynthesis</keyword>
<protein>
    <recommendedName>
        <fullName evidence="13">Glycosyltransferase RgtA/B/C/D-like domain-containing protein</fullName>
    </recommendedName>
</protein>
<evidence type="ECO:0000256" key="8">
    <source>
        <dbReference type="ARBA" id="ARBA00022989"/>
    </source>
</evidence>
<dbReference type="GO" id="GO:0031501">
    <property type="term" value="C:mannosyltransferase complex"/>
    <property type="evidence" value="ECO:0007669"/>
    <property type="project" value="TreeGrafter"/>
</dbReference>
<keyword evidence="9 10" id="KW-0472">Membrane</keyword>
<evidence type="ECO:0000256" key="10">
    <source>
        <dbReference type="SAM" id="Phobius"/>
    </source>
</evidence>
<dbReference type="GO" id="GO:0006506">
    <property type="term" value="P:GPI anchor biosynthetic process"/>
    <property type="evidence" value="ECO:0007669"/>
    <property type="project" value="UniProtKB-UniPathway"/>
</dbReference>
<feature type="transmembrane region" description="Helical" evidence="10">
    <location>
        <begin position="379"/>
        <end position="401"/>
    </location>
</feature>
<evidence type="ECO:0008006" key="13">
    <source>
        <dbReference type="Google" id="ProtNLM"/>
    </source>
</evidence>
<name>A0A2M7QDR9_9BACT</name>
<feature type="transmembrane region" description="Helical" evidence="10">
    <location>
        <begin position="89"/>
        <end position="108"/>
    </location>
</feature>
<comment type="subcellular location">
    <subcellularLocation>
        <location evidence="1">Endoplasmic reticulum membrane</location>
        <topology evidence="1">Multi-pass membrane protein</topology>
    </subcellularLocation>
</comment>
<accession>A0A2M7QDR9</accession>